<reference evidence="1 2" key="1">
    <citation type="submission" date="2024-10" db="EMBL/GenBank/DDBJ databases">
        <authorList>
            <person name="Topkara A.R."/>
            <person name="Saygin H."/>
        </authorList>
    </citation>
    <scope>NUCLEOTIDE SEQUENCE [LARGE SCALE GENOMIC DNA]</scope>
    <source>
        <strain evidence="1 2">M3C6</strain>
    </source>
</reference>
<organism evidence="1 2">
    <name type="scientific">Nonomuraea marmarensis</name>
    <dbReference type="NCBI Taxonomy" id="3351344"/>
    <lineage>
        <taxon>Bacteria</taxon>
        <taxon>Bacillati</taxon>
        <taxon>Actinomycetota</taxon>
        <taxon>Actinomycetes</taxon>
        <taxon>Streptosporangiales</taxon>
        <taxon>Streptosporangiaceae</taxon>
        <taxon>Nonomuraea</taxon>
    </lineage>
</organism>
<name>A0ABW7ALL8_9ACTN</name>
<gene>
    <name evidence="1" type="ORF">ACFLIM_34300</name>
</gene>
<evidence type="ECO:0000313" key="2">
    <source>
        <dbReference type="Proteomes" id="UP001603978"/>
    </source>
</evidence>
<keyword evidence="2" id="KW-1185">Reference proteome</keyword>
<dbReference type="EMBL" id="JBICRM010000027">
    <property type="protein sequence ID" value="MFG1708289.1"/>
    <property type="molecule type" value="Genomic_DNA"/>
</dbReference>
<evidence type="ECO:0000313" key="1">
    <source>
        <dbReference type="EMBL" id="MFG1708289.1"/>
    </source>
</evidence>
<sequence length="104" mass="11261">MADQEEQQDVRIEIKMIMSITDAKALQDAAIDLIDRNGVWHVGPNPTAAQKQEEIDKIKADPAQAVSNLVAFMNIDDLIAERVPGLEADSASVGAKVGRSGEFE</sequence>
<accession>A0ABW7ALL8</accession>
<proteinExistence type="predicted"/>
<protein>
    <submittedName>
        <fullName evidence="1">Uncharacterized protein</fullName>
    </submittedName>
</protein>
<dbReference type="RefSeq" id="WP_393172526.1">
    <property type="nucleotide sequence ID" value="NZ_JBICRM010000027.1"/>
</dbReference>
<dbReference type="Proteomes" id="UP001603978">
    <property type="component" value="Unassembled WGS sequence"/>
</dbReference>
<comment type="caution">
    <text evidence="1">The sequence shown here is derived from an EMBL/GenBank/DDBJ whole genome shotgun (WGS) entry which is preliminary data.</text>
</comment>